<dbReference type="AlphaFoldDB" id="A0A8H4B3V0"/>
<feature type="region of interest" description="Disordered" evidence="1">
    <location>
        <begin position="1"/>
        <end position="48"/>
    </location>
</feature>
<dbReference type="GO" id="GO:0016301">
    <property type="term" value="F:kinase activity"/>
    <property type="evidence" value="ECO:0007669"/>
    <property type="project" value="UniProtKB-KW"/>
</dbReference>
<dbReference type="EMBL" id="WTPW01000027">
    <property type="protein sequence ID" value="KAF0557659.1"/>
    <property type="molecule type" value="Genomic_DNA"/>
</dbReference>
<dbReference type="Proteomes" id="UP000439903">
    <property type="component" value="Unassembled WGS sequence"/>
</dbReference>
<protein>
    <submittedName>
        <fullName evidence="2">Kinase-like domain-containing protein</fullName>
    </submittedName>
</protein>
<feature type="compositionally biased region" description="Acidic residues" evidence="1">
    <location>
        <begin position="26"/>
        <end position="42"/>
    </location>
</feature>
<proteinExistence type="predicted"/>
<gene>
    <name evidence="2" type="ORF">F8M41_012792</name>
</gene>
<evidence type="ECO:0000313" key="3">
    <source>
        <dbReference type="Proteomes" id="UP000439903"/>
    </source>
</evidence>
<dbReference type="SUPFAM" id="SSF56112">
    <property type="entry name" value="Protein kinase-like (PK-like)"/>
    <property type="match status" value="1"/>
</dbReference>
<sequence length="216" mass="24585">MDPLDSIESIESIEALNDETNNSIEVSDEDIYSLTEESDDDVGSSIDTDEANKYSIVVSYRDADISSDDDSSCDNYTNEDFLKELHIATGRPPFNDHPHNIELALKICEGLRPEYGEGVPECYVQVVNRCLDSNAEKRPTIDEIWNIILTWDKSCNWKIAYLDEERLKIRKEFEEADKLIPKLAATAYPDSHPEAVWTSCHLYFPDLADKLSKLTL</sequence>
<keyword evidence="2" id="KW-0418">Kinase</keyword>
<keyword evidence="3" id="KW-1185">Reference proteome</keyword>
<evidence type="ECO:0000256" key="1">
    <source>
        <dbReference type="SAM" id="MobiDB-lite"/>
    </source>
</evidence>
<keyword evidence="2" id="KW-0808">Transferase</keyword>
<organism evidence="2 3">
    <name type="scientific">Gigaspora margarita</name>
    <dbReference type="NCBI Taxonomy" id="4874"/>
    <lineage>
        <taxon>Eukaryota</taxon>
        <taxon>Fungi</taxon>
        <taxon>Fungi incertae sedis</taxon>
        <taxon>Mucoromycota</taxon>
        <taxon>Glomeromycotina</taxon>
        <taxon>Glomeromycetes</taxon>
        <taxon>Diversisporales</taxon>
        <taxon>Gigasporaceae</taxon>
        <taxon>Gigaspora</taxon>
    </lineage>
</organism>
<comment type="caution">
    <text evidence="2">The sequence shown here is derived from an EMBL/GenBank/DDBJ whole genome shotgun (WGS) entry which is preliminary data.</text>
</comment>
<reference evidence="2 3" key="1">
    <citation type="journal article" date="2019" name="Environ. Microbiol.">
        <title>At the nexus of three kingdoms: the genome of the mycorrhizal fungus Gigaspora margarita provides insights into plant, endobacterial and fungal interactions.</title>
        <authorList>
            <person name="Venice F."/>
            <person name="Ghignone S."/>
            <person name="Salvioli di Fossalunga A."/>
            <person name="Amselem J."/>
            <person name="Novero M."/>
            <person name="Xianan X."/>
            <person name="Sedzielewska Toro K."/>
            <person name="Morin E."/>
            <person name="Lipzen A."/>
            <person name="Grigoriev I.V."/>
            <person name="Henrissat B."/>
            <person name="Martin F.M."/>
            <person name="Bonfante P."/>
        </authorList>
    </citation>
    <scope>NUCLEOTIDE SEQUENCE [LARGE SCALE GENOMIC DNA]</scope>
    <source>
        <strain evidence="2 3">BEG34</strain>
    </source>
</reference>
<dbReference type="OrthoDB" id="2384646at2759"/>
<name>A0A8H4B3V0_GIGMA</name>
<dbReference type="InterPro" id="IPR011009">
    <property type="entry name" value="Kinase-like_dom_sf"/>
</dbReference>
<evidence type="ECO:0000313" key="2">
    <source>
        <dbReference type="EMBL" id="KAF0557659.1"/>
    </source>
</evidence>
<accession>A0A8H4B3V0</accession>
<dbReference type="Gene3D" id="1.10.510.10">
    <property type="entry name" value="Transferase(Phosphotransferase) domain 1"/>
    <property type="match status" value="1"/>
</dbReference>